<gene>
    <name evidence="1" type="ORF">NCTC11429_02571</name>
</gene>
<evidence type="ECO:0000313" key="1">
    <source>
        <dbReference type="EMBL" id="VTR41725.1"/>
    </source>
</evidence>
<sequence length="45" mass="5055">MLIFWISISKVAVVTVYTKIIQITGTVNNAFYSKDTSAVWEGIVF</sequence>
<protein>
    <submittedName>
        <fullName evidence="1">Uncharacterized protein</fullName>
    </submittedName>
</protein>
<dbReference type="Proteomes" id="UP000308196">
    <property type="component" value="Chromosome"/>
</dbReference>
<name>A0A4U9V597_9SPHI</name>
<evidence type="ECO:0000313" key="2">
    <source>
        <dbReference type="Proteomes" id="UP000308196"/>
    </source>
</evidence>
<reference evidence="1 2" key="1">
    <citation type="submission" date="2019-05" db="EMBL/GenBank/DDBJ databases">
        <authorList>
            <consortium name="Pathogen Informatics"/>
        </authorList>
    </citation>
    <scope>NUCLEOTIDE SEQUENCE [LARGE SCALE GENOMIC DNA]</scope>
    <source>
        <strain evidence="1 2">NCTC11429</strain>
    </source>
</reference>
<accession>A0A4U9V597</accession>
<dbReference type="EMBL" id="LR590484">
    <property type="protein sequence ID" value="VTR41725.1"/>
    <property type="molecule type" value="Genomic_DNA"/>
</dbReference>
<dbReference type="KEGG" id="stha:NCTC11429_02571"/>
<dbReference type="AlphaFoldDB" id="A0A4U9V597"/>
<proteinExistence type="predicted"/>
<organism evidence="1 2">
    <name type="scientific">Sphingobacterium thalpophilum</name>
    <dbReference type="NCBI Taxonomy" id="259"/>
    <lineage>
        <taxon>Bacteria</taxon>
        <taxon>Pseudomonadati</taxon>
        <taxon>Bacteroidota</taxon>
        <taxon>Sphingobacteriia</taxon>
        <taxon>Sphingobacteriales</taxon>
        <taxon>Sphingobacteriaceae</taxon>
        <taxon>Sphingobacterium</taxon>
    </lineage>
</organism>